<proteinExistence type="inferred from homology"/>
<accession>A0ABP6UC09</accession>
<keyword evidence="3" id="KW-1185">Reference proteome</keyword>
<dbReference type="Pfam" id="PF03576">
    <property type="entry name" value="Peptidase_S58"/>
    <property type="match status" value="1"/>
</dbReference>
<gene>
    <name evidence="2" type="ORF">GCM10019016_113360</name>
</gene>
<sequence>MDPAATPRPRARDLGIVVGPVPTGPLNALTDVPGVRVGHATVRSRPGVHSGVTAVVPDGVRPGAPVPAGLFTGNGYGKLIGSTQLAELGELETPVLLTSTLSAFRAADALVGWVLEQPGCEGVLSLNPVVGECNDGFLSDIRSRPVREEHVRAALDGASAGPVGEGCAGAGTGTVALGFKAGIGTSSRTPEVADRRFTVGALVQANFGGTLRVLGRTLTPGAPGPEGAGPPAETGSCMIVVATDAPLDARQLTRVARRAVFALARTGAAYSHGSGDYAVAFTTTRPGIAPPLADAGLSPLFEAVLDAVEEAVLNSLLAATTTTGYAGRTVPALPADRLTGASPDR</sequence>
<dbReference type="InterPro" id="IPR005321">
    <property type="entry name" value="Peptidase_S58_DmpA"/>
</dbReference>
<comment type="caution">
    <text evidence="2">The sequence shown here is derived from an EMBL/GenBank/DDBJ whole genome shotgun (WGS) entry which is preliminary data.</text>
</comment>
<evidence type="ECO:0000313" key="3">
    <source>
        <dbReference type="Proteomes" id="UP001501455"/>
    </source>
</evidence>
<dbReference type="Gene3D" id="3.60.70.12">
    <property type="entry name" value="L-amino peptidase D-ALA esterase/amidase"/>
    <property type="match status" value="1"/>
</dbReference>
<evidence type="ECO:0000256" key="1">
    <source>
        <dbReference type="ARBA" id="ARBA00007068"/>
    </source>
</evidence>
<protein>
    <submittedName>
        <fullName evidence="2">P1 family peptidase</fullName>
    </submittedName>
</protein>
<name>A0ABP6UC09_9ACTN</name>
<dbReference type="SUPFAM" id="SSF56266">
    <property type="entry name" value="DmpA/ArgJ-like"/>
    <property type="match status" value="1"/>
</dbReference>
<dbReference type="RefSeq" id="WP_167744162.1">
    <property type="nucleotide sequence ID" value="NZ_BAAAXF010000081.1"/>
</dbReference>
<dbReference type="Proteomes" id="UP001501455">
    <property type="component" value="Unassembled WGS sequence"/>
</dbReference>
<reference evidence="3" key="1">
    <citation type="journal article" date="2019" name="Int. J. Syst. Evol. Microbiol.">
        <title>The Global Catalogue of Microorganisms (GCM) 10K type strain sequencing project: providing services to taxonomists for standard genome sequencing and annotation.</title>
        <authorList>
            <consortium name="The Broad Institute Genomics Platform"/>
            <consortium name="The Broad Institute Genome Sequencing Center for Infectious Disease"/>
            <person name="Wu L."/>
            <person name="Ma J."/>
        </authorList>
    </citation>
    <scope>NUCLEOTIDE SEQUENCE [LARGE SCALE GENOMIC DNA]</scope>
    <source>
        <strain evidence="3">JCM 4816</strain>
    </source>
</reference>
<evidence type="ECO:0000313" key="2">
    <source>
        <dbReference type="EMBL" id="GAA3504223.1"/>
    </source>
</evidence>
<comment type="similarity">
    <text evidence="1">Belongs to the peptidase S58 family.</text>
</comment>
<organism evidence="2 3">
    <name type="scientific">Streptomyces prasinosporus</name>
    <dbReference type="NCBI Taxonomy" id="68256"/>
    <lineage>
        <taxon>Bacteria</taxon>
        <taxon>Bacillati</taxon>
        <taxon>Actinomycetota</taxon>
        <taxon>Actinomycetes</taxon>
        <taxon>Kitasatosporales</taxon>
        <taxon>Streptomycetaceae</taxon>
        <taxon>Streptomyces</taxon>
        <taxon>Streptomyces albogriseolus group</taxon>
    </lineage>
</organism>
<dbReference type="InterPro" id="IPR016117">
    <property type="entry name" value="ArgJ-like_dom_sf"/>
</dbReference>
<dbReference type="EMBL" id="BAAAXF010000081">
    <property type="protein sequence ID" value="GAA3504223.1"/>
    <property type="molecule type" value="Genomic_DNA"/>
</dbReference>
<dbReference type="PANTHER" id="PTHR36512">
    <property type="entry name" value="D-AMINOPEPTIDASE"/>
    <property type="match status" value="1"/>
</dbReference>
<dbReference type="PANTHER" id="PTHR36512:SF3">
    <property type="entry name" value="BLR5678 PROTEIN"/>
    <property type="match status" value="1"/>
</dbReference>